<dbReference type="InterPro" id="IPR056303">
    <property type="entry name" value="AMIN-like"/>
</dbReference>
<reference evidence="2 3" key="1">
    <citation type="journal article" date="2010" name="Stand. Genomic Sci.">
        <title>Complete genome sequence of Cellulomonas flavigena type strain (134).</title>
        <authorList>
            <person name="Abt B."/>
            <person name="Foster B."/>
            <person name="Lapidus A."/>
            <person name="Clum A."/>
            <person name="Sun H."/>
            <person name="Pukall R."/>
            <person name="Lucas S."/>
            <person name="Glavina Del Rio T."/>
            <person name="Nolan M."/>
            <person name="Tice H."/>
            <person name="Cheng J.F."/>
            <person name="Pitluck S."/>
            <person name="Liolios K."/>
            <person name="Ivanova N."/>
            <person name="Mavromatis K."/>
            <person name="Ovchinnikova G."/>
            <person name="Pati A."/>
            <person name="Goodwin L."/>
            <person name="Chen A."/>
            <person name="Palaniappan K."/>
            <person name="Land M."/>
            <person name="Hauser L."/>
            <person name="Chang Y.J."/>
            <person name="Jeffries C.D."/>
            <person name="Rohde M."/>
            <person name="Goker M."/>
            <person name="Woyke T."/>
            <person name="Bristow J."/>
            <person name="Eisen J.A."/>
            <person name="Markowitz V."/>
            <person name="Hugenholtz P."/>
            <person name="Kyrpides N.C."/>
            <person name="Klenk H.P."/>
        </authorList>
    </citation>
    <scope>NUCLEOTIDE SEQUENCE [LARGE SCALE GENOMIC DNA]</scope>
    <source>
        <strain evidence="3">ATCC 482 / DSM 20109 / BCRC 11376 / JCM 18109 / NBRC 3775 / NCIMB 8073 / NRS 134</strain>
    </source>
</reference>
<evidence type="ECO:0000313" key="3">
    <source>
        <dbReference type="Proteomes" id="UP000000849"/>
    </source>
</evidence>
<gene>
    <name evidence="2" type="ordered locus">Cfla_3416</name>
</gene>
<organism evidence="2 3">
    <name type="scientific">Cellulomonas flavigena (strain ATCC 482 / DSM 20109 / BCRC 11376 / JCM 18109 / NBRC 3775 / NCIMB 8073 / NRS 134)</name>
    <dbReference type="NCBI Taxonomy" id="446466"/>
    <lineage>
        <taxon>Bacteria</taxon>
        <taxon>Bacillati</taxon>
        <taxon>Actinomycetota</taxon>
        <taxon>Actinomycetes</taxon>
        <taxon>Micrococcales</taxon>
        <taxon>Cellulomonadaceae</taxon>
        <taxon>Cellulomonas</taxon>
    </lineage>
</organism>
<dbReference type="KEGG" id="cfl:Cfla_3416"/>
<evidence type="ECO:0000313" key="2">
    <source>
        <dbReference type="EMBL" id="ADG76293.1"/>
    </source>
</evidence>
<feature type="domain" description="AMIN-like" evidence="1">
    <location>
        <begin position="22"/>
        <end position="55"/>
    </location>
</feature>
<dbReference type="Proteomes" id="UP000000849">
    <property type="component" value="Chromosome"/>
</dbReference>
<protein>
    <recommendedName>
        <fullName evidence="1">AMIN-like domain-containing protein</fullName>
    </recommendedName>
</protein>
<dbReference type="STRING" id="446466.Cfla_3416"/>
<proteinExistence type="predicted"/>
<evidence type="ECO:0000259" key="1">
    <source>
        <dbReference type="Pfam" id="PF24837"/>
    </source>
</evidence>
<name>D5UCQ8_CELFN</name>
<accession>D5UCQ8</accession>
<dbReference type="EMBL" id="CP001964">
    <property type="protein sequence ID" value="ADG76293.1"/>
    <property type="molecule type" value="Genomic_DNA"/>
</dbReference>
<keyword evidence="3" id="KW-1185">Reference proteome</keyword>
<dbReference type="Pfam" id="PF24837">
    <property type="entry name" value="AMIN-like"/>
    <property type="match status" value="1"/>
</dbReference>
<sequence length="64" mass="6620">MTGLLSRGVGGGRAGPSLLGVREQFGLGVRARLPFRAFVLAGPGSGSRLVVDVAHQWCETGHTC</sequence>
<dbReference type="HOGENOM" id="CLU_2859489_0_0_11"/>
<dbReference type="AlphaFoldDB" id="D5UCQ8"/>